<dbReference type="AlphaFoldDB" id="A0A286H1F3"/>
<comment type="function">
    <text evidence="8">Acts on ADP-mannose and ADP-glucose as well as ADP-ribose. Prevents glycogen biosynthesis. The reaction catalyzed by this enzyme is a limiting step of the gluconeogenic process.</text>
</comment>
<dbReference type="Proteomes" id="UP000219621">
    <property type="component" value="Unassembled WGS sequence"/>
</dbReference>
<dbReference type="PANTHER" id="PTHR11839">
    <property type="entry name" value="UDP/ADP-SUGAR PYROPHOSPHATASE"/>
    <property type="match status" value="1"/>
</dbReference>
<evidence type="ECO:0000256" key="4">
    <source>
        <dbReference type="ARBA" id="ARBA00013297"/>
    </source>
</evidence>
<dbReference type="EC" id="3.6.1.13" evidence="3"/>
<accession>A0A286H1F3</accession>
<feature type="binding site" evidence="13">
    <location>
        <position position="102"/>
    </location>
    <ligand>
        <name>Mg(2+)</name>
        <dbReference type="ChEBI" id="CHEBI:18420"/>
        <label>1</label>
    </ligand>
</feature>
<feature type="binding site" evidence="13">
    <location>
        <position position="86"/>
    </location>
    <ligand>
        <name>Mg(2+)</name>
        <dbReference type="ChEBI" id="CHEBI:18420"/>
        <label>1</label>
    </ligand>
</feature>
<comment type="cofactor">
    <cofactor evidence="1 13">
        <name>Mg(2+)</name>
        <dbReference type="ChEBI" id="CHEBI:18420"/>
    </cofactor>
</comment>
<keyword evidence="6" id="KW-0378">Hydrolase</keyword>
<dbReference type="GO" id="GO:0005829">
    <property type="term" value="C:cytosol"/>
    <property type="evidence" value="ECO:0007669"/>
    <property type="project" value="TreeGrafter"/>
</dbReference>
<dbReference type="InterPro" id="IPR020084">
    <property type="entry name" value="NUDIX_hydrolase_CS"/>
</dbReference>
<gene>
    <name evidence="16" type="ORF">SAMN05421508_12012</name>
</gene>
<protein>
    <recommendedName>
        <fullName evidence="4">ADP-ribose pyrophosphatase</fullName>
        <ecNumber evidence="3">3.6.1.13</ecNumber>
    </recommendedName>
    <alternativeName>
        <fullName evidence="9">ADP-ribose diphosphatase</fullName>
    </alternativeName>
    <alternativeName>
        <fullName evidence="11">ADP-ribose phosphohydrolase</fullName>
    </alternativeName>
    <alternativeName>
        <fullName evidence="10">Adenosine diphosphoribose pyrophosphatase</fullName>
    </alternativeName>
</protein>
<dbReference type="PANTHER" id="PTHR11839:SF5">
    <property type="entry name" value="ADP-RIBOSE PYROPHOSPHATASE"/>
    <property type="match status" value="1"/>
</dbReference>
<evidence type="ECO:0000256" key="7">
    <source>
        <dbReference type="ARBA" id="ARBA00022842"/>
    </source>
</evidence>
<keyword evidence="5 13" id="KW-0479">Metal-binding</keyword>
<organism evidence="16 17">
    <name type="scientific">Caenispirillum bisanense</name>
    <dbReference type="NCBI Taxonomy" id="414052"/>
    <lineage>
        <taxon>Bacteria</taxon>
        <taxon>Pseudomonadati</taxon>
        <taxon>Pseudomonadota</taxon>
        <taxon>Alphaproteobacteria</taxon>
        <taxon>Rhodospirillales</taxon>
        <taxon>Novispirillaceae</taxon>
        <taxon>Caenispirillum</taxon>
    </lineage>
</organism>
<dbReference type="GO" id="GO:0019144">
    <property type="term" value="F:ADP-sugar diphosphatase activity"/>
    <property type="evidence" value="ECO:0007669"/>
    <property type="project" value="TreeGrafter"/>
</dbReference>
<dbReference type="SUPFAM" id="SSF55811">
    <property type="entry name" value="Nudix"/>
    <property type="match status" value="1"/>
</dbReference>
<evidence type="ECO:0000256" key="1">
    <source>
        <dbReference type="ARBA" id="ARBA00001946"/>
    </source>
</evidence>
<sequence>MSEHRVEIVSRETVYKGYFRIDAYRLRHSLHAGGMSPELTREVFERGHAVAAILYDPDADAVVLVEQFRIGAYSADMPAWELECVAGIIEDDETPEAVVRREAVEESGLTVGEVVPVARYLSSPGGSSETVEIFCGRIDSRGAGGIHGLPEEGEDIKVVVLPYTDLERMVFAGTIGNAMTLIAAQWLVLNRAEVRKLWPKRP</sequence>
<dbReference type="GO" id="GO:0019693">
    <property type="term" value="P:ribose phosphate metabolic process"/>
    <property type="evidence" value="ECO:0007669"/>
    <property type="project" value="TreeGrafter"/>
</dbReference>
<proteinExistence type="inferred from homology"/>
<evidence type="ECO:0000256" key="13">
    <source>
        <dbReference type="PIRSR" id="PIRSR604385-2"/>
    </source>
</evidence>
<reference evidence="16 17" key="1">
    <citation type="submission" date="2017-09" db="EMBL/GenBank/DDBJ databases">
        <authorList>
            <person name="Ehlers B."/>
            <person name="Leendertz F.H."/>
        </authorList>
    </citation>
    <scope>NUCLEOTIDE SEQUENCE [LARGE SCALE GENOMIC DNA]</scope>
    <source>
        <strain evidence="16 17">USBA 140</strain>
    </source>
</reference>
<dbReference type="PROSITE" id="PS00893">
    <property type="entry name" value="NUDIX_BOX"/>
    <property type="match status" value="1"/>
</dbReference>
<evidence type="ECO:0000256" key="11">
    <source>
        <dbReference type="ARBA" id="ARBA00033056"/>
    </source>
</evidence>
<dbReference type="InterPro" id="IPR004385">
    <property type="entry name" value="NDP_pyrophosphatase"/>
</dbReference>
<evidence type="ECO:0000259" key="15">
    <source>
        <dbReference type="PROSITE" id="PS51462"/>
    </source>
</evidence>
<dbReference type="NCBIfam" id="TIGR00052">
    <property type="entry name" value="nudix-type nucleoside diphosphatase, YffH/AdpP family"/>
    <property type="match status" value="1"/>
</dbReference>
<dbReference type="GO" id="GO:0006753">
    <property type="term" value="P:nucleoside phosphate metabolic process"/>
    <property type="evidence" value="ECO:0007669"/>
    <property type="project" value="TreeGrafter"/>
</dbReference>
<dbReference type="Pfam" id="PF00293">
    <property type="entry name" value="NUDIX"/>
    <property type="match status" value="1"/>
</dbReference>
<evidence type="ECO:0000256" key="6">
    <source>
        <dbReference type="ARBA" id="ARBA00022801"/>
    </source>
</evidence>
<keyword evidence="7 13" id="KW-0460">Magnesium</keyword>
<evidence type="ECO:0000313" key="16">
    <source>
        <dbReference type="EMBL" id="SOE01597.1"/>
    </source>
</evidence>
<evidence type="ECO:0000256" key="10">
    <source>
        <dbReference type="ARBA" id="ARBA00030308"/>
    </source>
</evidence>
<evidence type="ECO:0000256" key="9">
    <source>
        <dbReference type="ARBA" id="ARBA00030162"/>
    </source>
</evidence>
<keyword evidence="17" id="KW-1185">Reference proteome</keyword>
<dbReference type="InterPro" id="IPR015797">
    <property type="entry name" value="NUDIX_hydrolase-like_dom_sf"/>
</dbReference>
<dbReference type="PROSITE" id="PS51462">
    <property type="entry name" value="NUDIX"/>
    <property type="match status" value="1"/>
</dbReference>
<evidence type="ECO:0000313" key="17">
    <source>
        <dbReference type="Proteomes" id="UP000219621"/>
    </source>
</evidence>
<name>A0A286H1F3_9PROT</name>
<dbReference type="GO" id="GO:0046872">
    <property type="term" value="F:metal ion binding"/>
    <property type="evidence" value="ECO:0007669"/>
    <property type="project" value="UniProtKB-KW"/>
</dbReference>
<dbReference type="EMBL" id="OCNJ01000020">
    <property type="protein sequence ID" value="SOE01597.1"/>
    <property type="molecule type" value="Genomic_DNA"/>
</dbReference>
<feature type="short sequence motif" description="Nudix box" evidence="14">
    <location>
        <begin position="87"/>
        <end position="109"/>
    </location>
</feature>
<feature type="binding site" evidence="13">
    <location>
        <position position="154"/>
    </location>
    <ligand>
        <name>Mg(2+)</name>
        <dbReference type="ChEBI" id="CHEBI:18420"/>
        <label>1</label>
    </ligand>
</feature>
<evidence type="ECO:0000256" key="14">
    <source>
        <dbReference type="PIRSR" id="PIRSR604385-3"/>
    </source>
</evidence>
<dbReference type="InterPro" id="IPR000086">
    <property type="entry name" value="NUDIX_hydrolase_dom"/>
</dbReference>
<comment type="catalytic activity">
    <reaction evidence="12">
        <text>ADP-D-ribose + H2O = D-ribose 5-phosphate + AMP + 2 H(+)</text>
        <dbReference type="Rhea" id="RHEA:10412"/>
        <dbReference type="ChEBI" id="CHEBI:15377"/>
        <dbReference type="ChEBI" id="CHEBI:15378"/>
        <dbReference type="ChEBI" id="CHEBI:57967"/>
        <dbReference type="ChEBI" id="CHEBI:78346"/>
        <dbReference type="ChEBI" id="CHEBI:456215"/>
        <dbReference type="EC" id="3.6.1.13"/>
    </reaction>
</comment>
<dbReference type="Gene3D" id="3.90.79.10">
    <property type="entry name" value="Nucleoside Triphosphate Pyrophosphohydrolase"/>
    <property type="match status" value="1"/>
</dbReference>
<dbReference type="RefSeq" id="WP_097281696.1">
    <property type="nucleotide sequence ID" value="NZ_OCNJ01000020.1"/>
</dbReference>
<dbReference type="CDD" id="cd24155">
    <property type="entry name" value="NUDIX_ADPRase"/>
    <property type="match status" value="1"/>
</dbReference>
<evidence type="ECO:0000256" key="12">
    <source>
        <dbReference type="ARBA" id="ARBA00049546"/>
    </source>
</evidence>
<evidence type="ECO:0000256" key="3">
    <source>
        <dbReference type="ARBA" id="ARBA00012453"/>
    </source>
</evidence>
<feature type="domain" description="Nudix hydrolase" evidence="15">
    <location>
        <begin position="45"/>
        <end position="183"/>
    </location>
</feature>
<evidence type="ECO:0000256" key="2">
    <source>
        <dbReference type="ARBA" id="ARBA00007482"/>
    </source>
</evidence>
<dbReference type="GO" id="GO:0047631">
    <property type="term" value="F:ADP-ribose diphosphatase activity"/>
    <property type="evidence" value="ECO:0007669"/>
    <property type="project" value="UniProtKB-EC"/>
</dbReference>
<dbReference type="OrthoDB" id="5292471at2"/>
<comment type="similarity">
    <text evidence="2">Belongs to the Nudix hydrolase family. NudF subfamily.</text>
</comment>
<evidence type="ECO:0000256" key="5">
    <source>
        <dbReference type="ARBA" id="ARBA00022723"/>
    </source>
</evidence>
<feature type="binding site" evidence="13">
    <location>
        <position position="106"/>
    </location>
    <ligand>
        <name>Mg(2+)</name>
        <dbReference type="ChEBI" id="CHEBI:18420"/>
        <label>1</label>
    </ligand>
</feature>
<evidence type="ECO:0000256" key="8">
    <source>
        <dbReference type="ARBA" id="ARBA00025164"/>
    </source>
</evidence>